<sequence>MLEIISQMFSVNVLRIVTTKLIAELNEILSHDVVDEGGMWKKKLGSQSLKLFEILPQAIQEQLLLERDPHGNVQVIMLLVEWISIDYIS</sequence>
<dbReference type="PANTHER" id="PTHR43650:SF1">
    <property type="entry name" value="PYROPHOSPHATE--FRUCTOSE 6-PHOSPHATE 1-PHOSPHOTRANSFERASE SUBUNIT BETA 2"/>
    <property type="match status" value="1"/>
</dbReference>
<accession>A0A8M8UT31</accession>
<dbReference type="GO" id="GO:0015979">
    <property type="term" value="P:photosynthesis"/>
    <property type="evidence" value="ECO:0007669"/>
    <property type="project" value="TreeGrafter"/>
</dbReference>
<dbReference type="SUPFAM" id="SSF53784">
    <property type="entry name" value="Phosphofructokinase"/>
    <property type="match status" value="1"/>
</dbReference>
<dbReference type="KEGG" id="sind:110012010"/>
<evidence type="ECO:0000313" key="3">
    <source>
        <dbReference type="Proteomes" id="UP000504604"/>
    </source>
</evidence>
<dbReference type="Gene3D" id="1.10.10.480">
    <property type="entry name" value="Phosphofructokinase, domain 3"/>
    <property type="match status" value="1"/>
</dbReference>
<keyword evidence="2" id="KW-0324">Glycolysis</keyword>
<dbReference type="OrthoDB" id="1744451at2759"/>
<dbReference type="GO" id="GO:0003872">
    <property type="term" value="F:6-phosphofructokinase activity"/>
    <property type="evidence" value="ECO:0007669"/>
    <property type="project" value="InterPro"/>
</dbReference>
<gene>
    <name evidence="4" type="primary">LOC110012010</name>
</gene>
<dbReference type="GO" id="GO:0005829">
    <property type="term" value="C:cytosol"/>
    <property type="evidence" value="ECO:0007669"/>
    <property type="project" value="TreeGrafter"/>
</dbReference>
<organism evidence="3 4">
    <name type="scientific">Sesamum indicum</name>
    <name type="common">Oriental sesame</name>
    <name type="synonym">Sesamum orientale</name>
    <dbReference type="NCBI Taxonomy" id="4182"/>
    <lineage>
        <taxon>Eukaryota</taxon>
        <taxon>Viridiplantae</taxon>
        <taxon>Streptophyta</taxon>
        <taxon>Embryophyta</taxon>
        <taxon>Tracheophyta</taxon>
        <taxon>Spermatophyta</taxon>
        <taxon>Magnoliopsida</taxon>
        <taxon>eudicotyledons</taxon>
        <taxon>Gunneridae</taxon>
        <taxon>Pentapetalae</taxon>
        <taxon>asterids</taxon>
        <taxon>lamiids</taxon>
        <taxon>Lamiales</taxon>
        <taxon>Pedaliaceae</taxon>
        <taxon>Sesamum</taxon>
    </lineage>
</organism>
<reference evidence="4" key="1">
    <citation type="submission" date="2025-08" db="UniProtKB">
        <authorList>
            <consortium name="RefSeq"/>
        </authorList>
    </citation>
    <scope>IDENTIFICATION</scope>
</reference>
<keyword evidence="3" id="KW-1185">Reference proteome</keyword>
<dbReference type="RefSeq" id="XP_020549692.1">
    <property type="nucleotide sequence ID" value="XM_020694033.1"/>
</dbReference>
<dbReference type="InterPro" id="IPR035966">
    <property type="entry name" value="PKF_sf"/>
</dbReference>
<proteinExistence type="predicted"/>
<evidence type="ECO:0000313" key="4">
    <source>
        <dbReference type="RefSeq" id="XP_020549692.1"/>
    </source>
</evidence>
<dbReference type="GeneID" id="110012010"/>
<evidence type="ECO:0000256" key="2">
    <source>
        <dbReference type="ARBA" id="ARBA00023152"/>
    </source>
</evidence>
<evidence type="ECO:0000256" key="1">
    <source>
        <dbReference type="ARBA" id="ARBA00022490"/>
    </source>
</evidence>
<dbReference type="AlphaFoldDB" id="A0A8M8UT31"/>
<dbReference type="GO" id="GO:0047334">
    <property type="term" value="F:diphosphate-fructose-6-phosphate 1-phosphotransferase activity"/>
    <property type="evidence" value="ECO:0007669"/>
    <property type="project" value="TreeGrafter"/>
</dbReference>
<name>A0A8M8UT31_SESIN</name>
<dbReference type="Proteomes" id="UP000504604">
    <property type="component" value="Linkage group LG5"/>
</dbReference>
<dbReference type="GO" id="GO:0009749">
    <property type="term" value="P:response to glucose"/>
    <property type="evidence" value="ECO:0007669"/>
    <property type="project" value="TreeGrafter"/>
</dbReference>
<protein>
    <submittedName>
        <fullName evidence="4">Pyrophosphate--fructose 6-phosphate 1-phosphotransferase subunit beta</fullName>
    </submittedName>
</protein>
<dbReference type="PANTHER" id="PTHR43650">
    <property type="entry name" value="PYROPHOSPHATE--FRUCTOSE 6-PHOSPHATE 1-PHOSPHOTRANSFERASE"/>
    <property type="match status" value="1"/>
</dbReference>
<keyword evidence="1" id="KW-0963">Cytoplasm</keyword>